<feature type="transmembrane region" description="Helical" evidence="1">
    <location>
        <begin position="115"/>
        <end position="132"/>
    </location>
</feature>
<accession>D0GI98</accession>
<keyword evidence="1" id="KW-1133">Transmembrane helix</keyword>
<evidence type="ECO:0000256" key="1">
    <source>
        <dbReference type="SAM" id="Phobius"/>
    </source>
</evidence>
<keyword evidence="1" id="KW-0472">Membrane</keyword>
<feature type="transmembrane region" description="Helical" evidence="1">
    <location>
        <begin position="192"/>
        <end position="210"/>
    </location>
</feature>
<feature type="transmembrane region" description="Helical" evidence="1">
    <location>
        <begin position="50"/>
        <end position="72"/>
    </location>
</feature>
<feature type="transmembrane region" description="Helical" evidence="1">
    <location>
        <begin position="144"/>
        <end position="163"/>
    </location>
</feature>
<organism evidence="2 3">
    <name type="scientific">Pseudoleptotrichia goodfellowii F0264</name>
    <dbReference type="NCBI Taxonomy" id="596323"/>
    <lineage>
        <taxon>Bacteria</taxon>
        <taxon>Fusobacteriati</taxon>
        <taxon>Fusobacteriota</taxon>
        <taxon>Fusobacteriia</taxon>
        <taxon>Fusobacteriales</taxon>
        <taxon>Leptotrichiaceae</taxon>
        <taxon>Pseudoleptotrichia</taxon>
    </lineage>
</organism>
<comment type="caution">
    <text evidence="2">The sequence shown here is derived from an EMBL/GenBank/DDBJ whole genome shotgun (WGS) entry which is preliminary data.</text>
</comment>
<evidence type="ECO:0000313" key="2">
    <source>
        <dbReference type="EMBL" id="EEY36192.1"/>
    </source>
</evidence>
<name>D0GI98_9FUSO</name>
<gene>
    <name evidence="2" type="ORF">HMPREF0554_1971</name>
</gene>
<feature type="transmembrane region" description="Helical" evidence="1">
    <location>
        <begin position="78"/>
        <end position="95"/>
    </location>
</feature>
<sequence length="271" mass="32091">MIKITVKNLTGEKIMRNLKKILESRYLNIREYYGLALKLTEKIFKENRIWIFYFLVLAFAASVDDVFTLPVGLKNTEWIISMSLVLILSVSYILFYRKVVYKIEGKEKSEIKKVFFKAVIWGIVEVSAINLYTNDYFKNKIPDIIPFLAGIMCVVIYFSFLYFKVLYISRNIRLKDTIEYSFYLGKGNRMRMFFPLFLSEILFLQIYLWLDFLLKASVENKILILLGAFILTVFQTIFKILNVALEDVIYLNVEYMDRKKMSNIEDVRGQQ</sequence>
<proteinExistence type="predicted"/>
<keyword evidence="3" id="KW-1185">Reference proteome</keyword>
<dbReference type="EMBL" id="ADAD01000002">
    <property type="protein sequence ID" value="EEY36192.1"/>
    <property type="molecule type" value="Genomic_DNA"/>
</dbReference>
<reference evidence="2 3" key="1">
    <citation type="submission" date="2009-10" db="EMBL/GenBank/DDBJ databases">
        <authorList>
            <person name="Harkins D.M."/>
            <person name="Madupu R."/>
            <person name="Durkin A.S."/>
            <person name="Torralba M."/>
            <person name="Methe B."/>
            <person name="Sutton G.G."/>
            <person name="Strausberg R.L."/>
            <person name="Nelson K.E."/>
        </authorList>
    </citation>
    <scope>NUCLEOTIDE SEQUENCE [LARGE SCALE GENOMIC DNA]</scope>
    <source>
        <strain evidence="2 3">F0264</strain>
    </source>
</reference>
<evidence type="ECO:0000313" key="3">
    <source>
        <dbReference type="Proteomes" id="UP000004226"/>
    </source>
</evidence>
<keyword evidence="1" id="KW-0812">Transmembrane</keyword>
<feature type="transmembrane region" description="Helical" evidence="1">
    <location>
        <begin position="222"/>
        <end position="241"/>
    </location>
</feature>
<dbReference type="AlphaFoldDB" id="D0GI98"/>
<protein>
    <submittedName>
        <fullName evidence="2">Uncharacterized protein</fullName>
    </submittedName>
</protein>
<dbReference type="Proteomes" id="UP000004226">
    <property type="component" value="Unassembled WGS sequence"/>
</dbReference>